<dbReference type="GO" id="GO:0016020">
    <property type="term" value="C:membrane"/>
    <property type="evidence" value="ECO:0007669"/>
    <property type="project" value="TreeGrafter"/>
</dbReference>
<dbReference type="OrthoDB" id="290051at2"/>
<reference evidence="5" key="1">
    <citation type="submission" date="2016-10" db="EMBL/GenBank/DDBJ databases">
        <authorList>
            <person name="Varghese N."/>
            <person name="Submissions S."/>
        </authorList>
    </citation>
    <scope>NUCLEOTIDE SEQUENCE [LARGE SCALE GENOMIC DNA]</scope>
    <source>
        <strain evidence="5">OR362-8,ATCC BAA-1266,JCM 13504</strain>
    </source>
</reference>
<dbReference type="Pfam" id="PF01757">
    <property type="entry name" value="Acyl_transf_3"/>
    <property type="match status" value="1"/>
</dbReference>
<accession>A0A1I5ZBY8</accession>
<dbReference type="AlphaFoldDB" id="A0A1I5ZBY8"/>
<keyword evidence="2" id="KW-0472">Membrane</keyword>
<feature type="transmembrane region" description="Helical" evidence="2">
    <location>
        <begin position="91"/>
        <end position="109"/>
    </location>
</feature>
<sequence>MEPQAKLPSRQYEIDLFRFLAALAVVLYHYTHRAYGADNLSPVAYPELSPVTRYGYLGVQLFFIISGYVVLLSAQGKTVRQFFVSRVQRLYPAFWIACTLTFLIVRFWGTGPLDELSAPILNVGTRQYLQNLTMLQEFWGQVNVDQAYWSLTVEISFYFFISLLISYKLMPHINLAIGLLLAYAVVAPYLNMGNTPFTTLFFPQHAAYFVAGMLFYLMQQPAGRTWVRYAFMLVAYLLAVRYGRYGMAEHGVQEAVVLGIVTSFFILVGLVAFGILNFGRQEWLAKLGAVTYPLYLLHGHIGYVVFHRFSHLVDRYVLLVGLLVVMLLAAYLISNSVEKPLGKLLGRQLNRLLNYLEDSGKPTVNEWSSDQAREQASRPNSRLAPADEKQEEQRAVAR</sequence>
<evidence type="ECO:0000313" key="4">
    <source>
        <dbReference type="EMBL" id="SFQ53961.1"/>
    </source>
</evidence>
<evidence type="ECO:0000313" key="5">
    <source>
        <dbReference type="Proteomes" id="UP000199029"/>
    </source>
</evidence>
<dbReference type="GO" id="GO:0016747">
    <property type="term" value="F:acyltransferase activity, transferring groups other than amino-acyl groups"/>
    <property type="evidence" value="ECO:0007669"/>
    <property type="project" value="InterPro"/>
</dbReference>
<dbReference type="RefSeq" id="WP_092674665.1">
    <property type="nucleotide sequence ID" value="NZ_FOXS01000003.1"/>
</dbReference>
<keyword evidence="4" id="KW-0808">Transferase</keyword>
<dbReference type="Proteomes" id="UP000199029">
    <property type="component" value="Unassembled WGS sequence"/>
</dbReference>
<keyword evidence="5" id="KW-1185">Reference proteome</keyword>
<dbReference type="GO" id="GO:0016787">
    <property type="term" value="F:hydrolase activity"/>
    <property type="evidence" value="ECO:0007669"/>
    <property type="project" value="UniProtKB-KW"/>
</dbReference>
<name>A0A1I5ZBY8_HYMAR</name>
<dbReference type="EMBL" id="FOXS01000003">
    <property type="protein sequence ID" value="SFQ53961.1"/>
    <property type="molecule type" value="Genomic_DNA"/>
</dbReference>
<feature type="compositionally biased region" description="Basic and acidic residues" evidence="1">
    <location>
        <begin position="385"/>
        <end position="398"/>
    </location>
</feature>
<feature type="transmembrane region" description="Helical" evidence="2">
    <location>
        <begin position="12"/>
        <end position="31"/>
    </location>
</feature>
<keyword evidence="4" id="KW-0012">Acyltransferase</keyword>
<feature type="transmembrane region" description="Helical" evidence="2">
    <location>
        <begin position="173"/>
        <end position="191"/>
    </location>
</feature>
<dbReference type="STRING" id="1227077.SAMN04515668_2920"/>
<feature type="transmembrane region" description="Helical" evidence="2">
    <location>
        <begin position="197"/>
        <end position="217"/>
    </location>
</feature>
<dbReference type="InterPro" id="IPR050879">
    <property type="entry name" value="Acyltransferase_3"/>
</dbReference>
<feature type="region of interest" description="Disordered" evidence="1">
    <location>
        <begin position="360"/>
        <end position="398"/>
    </location>
</feature>
<keyword evidence="2" id="KW-0812">Transmembrane</keyword>
<keyword evidence="2" id="KW-1133">Transmembrane helix</keyword>
<evidence type="ECO:0000256" key="2">
    <source>
        <dbReference type="SAM" id="Phobius"/>
    </source>
</evidence>
<feature type="domain" description="Acyltransferase 3" evidence="3">
    <location>
        <begin position="12"/>
        <end position="334"/>
    </location>
</feature>
<feature type="transmembrane region" description="Helical" evidence="2">
    <location>
        <begin position="255"/>
        <end position="276"/>
    </location>
</feature>
<organism evidence="4 5">
    <name type="scientific">Hymenobacter arizonensis</name>
    <name type="common">Siccationidurans arizonensis</name>
    <dbReference type="NCBI Taxonomy" id="1227077"/>
    <lineage>
        <taxon>Bacteria</taxon>
        <taxon>Pseudomonadati</taxon>
        <taxon>Bacteroidota</taxon>
        <taxon>Cytophagia</taxon>
        <taxon>Cytophagales</taxon>
        <taxon>Hymenobacteraceae</taxon>
        <taxon>Hymenobacter</taxon>
    </lineage>
</organism>
<feature type="transmembrane region" description="Helical" evidence="2">
    <location>
        <begin position="147"/>
        <end position="166"/>
    </location>
</feature>
<feature type="transmembrane region" description="Helical" evidence="2">
    <location>
        <begin position="316"/>
        <end position="333"/>
    </location>
</feature>
<evidence type="ECO:0000256" key="1">
    <source>
        <dbReference type="SAM" id="MobiDB-lite"/>
    </source>
</evidence>
<dbReference type="PANTHER" id="PTHR23028:SF53">
    <property type="entry name" value="ACYL_TRANSF_3 DOMAIN-CONTAINING PROTEIN"/>
    <property type="match status" value="1"/>
</dbReference>
<proteinExistence type="predicted"/>
<feature type="transmembrane region" description="Helical" evidence="2">
    <location>
        <begin position="51"/>
        <end position="71"/>
    </location>
</feature>
<dbReference type="InterPro" id="IPR002656">
    <property type="entry name" value="Acyl_transf_3_dom"/>
</dbReference>
<dbReference type="PANTHER" id="PTHR23028">
    <property type="entry name" value="ACETYLTRANSFERASE"/>
    <property type="match status" value="1"/>
</dbReference>
<protein>
    <submittedName>
        <fullName evidence="4">Peptidoglycan/LPS O-acetylase OafA/YrhL, contains acyltransferase and SGNH-hydrolase domains</fullName>
    </submittedName>
</protein>
<keyword evidence="4" id="KW-0378">Hydrolase</keyword>
<feature type="transmembrane region" description="Helical" evidence="2">
    <location>
        <begin position="226"/>
        <end position="243"/>
    </location>
</feature>
<dbReference type="GO" id="GO:0009103">
    <property type="term" value="P:lipopolysaccharide biosynthetic process"/>
    <property type="evidence" value="ECO:0007669"/>
    <property type="project" value="TreeGrafter"/>
</dbReference>
<feature type="transmembrane region" description="Helical" evidence="2">
    <location>
        <begin position="283"/>
        <end position="304"/>
    </location>
</feature>
<gene>
    <name evidence="4" type="ORF">SAMN04515668_2920</name>
</gene>
<evidence type="ECO:0000259" key="3">
    <source>
        <dbReference type="Pfam" id="PF01757"/>
    </source>
</evidence>